<evidence type="ECO:0000256" key="1">
    <source>
        <dbReference type="ARBA" id="ARBA00001726"/>
    </source>
</evidence>
<evidence type="ECO:0000256" key="5">
    <source>
        <dbReference type="ARBA" id="ARBA00022723"/>
    </source>
</evidence>
<dbReference type="FunFam" id="3.40.225.10:FF:000001">
    <property type="entry name" value="L-ribulose-5-phosphate 4-epimerase UlaF"/>
    <property type="match status" value="1"/>
</dbReference>
<dbReference type="EMBL" id="SORF01000003">
    <property type="protein sequence ID" value="TDY50215.1"/>
    <property type="molecule type" value="Genomic_DNA"/>
</dbReference>
<evidence type="ECO:0000256" key="12">
    <source>
        <dbReference type="ARBA" id="ARBA00074961"/>
    </source>
</evidence>
<evidence type="ECO:0000256" key="8">
    <source>
        <dbReference type="ARBA" id="ARBA00023235"/>
    </source>
</evidence>
<evidence type="ECO:0000256" key="3">
    <source>
        <dbReference type="ARBA" id="ARBA00010037"/>
    </source>
</evidence>
<dbReference type="Proteomes" id="UP000294581">
    <property type="component" value="Unassembled WGS sequence"/>
</dbReference>
<dbReference type="GO" id="GO:0008742">
    <property type="term" value="F:L-ribulose-phosphate 4-epimerase activity"/>
    <property type="evidence" value="ECO:0007669"/>
    <property type="project" value="UniProtKB-UniRule"/>
</dbReference>
<evidence type="ECO:0000256" key="13">
    <source>
        <dbReference type="NCBIfam" id="TIGR00760"/>
    </source>
</evidence>
<comment type="pathway">
    <text evidence="11">Carbohydrate degradation; L-arabinose degradation via L-ribulose; D-xylulose 5-phosphate from L-arabinose (bacterial route): step 3/3.</text>
</comment>
<dbReference type="InterPro" id="IPR004661">
    <property type="entry name" value="AraD"/>
</dbReference>
<protein>
    <recommendedName>
        <fullName evidence="12 13">L-ribulose-5-phosphate 4-epimerase</fullName>
        <ecNumber evidence="4 13">5.1.3.4</ecNumber>
    </recommendedName>
</protein>
<evidence type="ECO:0000256" key="7">
    <source>
        <dbReference type="ARBA" id="ARBA00022935"/>
    </source>
</evidence>
<dbReference type="Pfam" id="PF00596">
    <property type="entry name" value="Aldolase_II"/>
    <property type="match status" value="1"/>
</dbReference>
<evidence type="ECO:0000256" key="10">
    <source>
        <dbReference type="ARBA" id="ARBA00053542"/>
    </source>
</evidence>
<dbReference type="GO" id="GO:0016832">
    <property type="term" value="F:aldehyde-lyase activity"/>
    <property type="evidence" value="ECO:0007669"/>
    <property type="project" value="TreeGrafter"/>
</dbReference>
<keyword evidence="8" id="KW-0413">Isomerase</keyword>
<dbReference type="PANTHER" id="PTHR22789">
    <property type="entry name" value="FUCULOSE PHOSPHATE ALDOLASE"/>
    <property type="match status" value="1"/>
</dbReference>
<keyword evidence="7" id="KW-0054">Arabinose catabolism</keyword>
<comment type="caution">
    <text evidence="15">The sequence shown here is derived from an EMBL/GenBank/DDBJ whole genome shotgun (WGS) entry which is preliminary data.</text>
</comment>
<dbReference type="AlphaFoldDB" id="A0A4R8LTV2"/>
<dbReference type="InterPro" id="IPR001303">
    <property type="entry name" value="Aldolase_II/adducin_N"/>
</dbReference>
<dbReference type="NCBIfam" id="TIGR00760">
    <property type="entry name" value="araD"/>
    <property type="match status" value="1"/>
</dbReference>
<dbReference type="PANTHER" id="PTHR22789:SF8">
    <property type="entry name" value="L-RIBULOSE-5-PHOSPHATE 4-EPIMERASE SGBE"/>
    <property type="match status" value="1"/>
</dbReference>
<dbReference type="Gene3D" id="3.40.225.10">
    <property type="entry name" value="Class II aldolase/adducin N-terminal domain"/>
    <property type="match status" value="1"/>
</dbReference>
<gene>
    <name evidence="15" type="ORF">C7445_103261</name>
</gene>
<evidence type="ECO:0000313" key="16">
    <source>
        <dbReference type="Proteomes" id="UP000294581"/>
    </source>
</evidence>
<evidence type="ECO:0000313" key="15">
    <source>
        <dbReference type="EMBL" id="TDY50215.1"/>
    </source>
</evidence>
<dbReference type="GO" id="GO:0008270">
    <property type="term" value="F:zinc ion binding"/>
    <property type="evidence" value="ECO:0007669"/>
    <property type="project" value="InterPro"/>
</dbReference>
<evidence type="ECO:0000259" key="14">
    <source>
        <dbReference type="SMART" id="SM01007"/>
    </source>
</evidence>
<evidence type="ECO:0000256" key="4">
    <source>
        <dbReference type="ARBA" id="ARBA00013186"/>
    </source>
</evidence>
<dbReference type="GO" id="GO:0019572">
    <property type="term" value="P:L-arabinose catabolic process"/>
    <property type="evidence" value="ECO:0007669"/>
    <property type="project" value="InterPro"/>
</dbReference>
<keyword evidence="5" id="KW-0479">Metal-binding</keyword>
<dbReference type="NCBIfam" id="NF006047">
    <property type="entry name" value="PRK08193.1"/>
    <property type="match status" value="1"/>
</dbReference>
<dbReference type="InterPro" id="IPR036409">
    <property type="entry name" value="Aldolase_II/adducin_N_sf"/>
</dbReference>
<dbReference type="SUPFAM" id="SSF53639">
    <property type="entry name" value="AraD/HMP-PK domain-like"/>
    <property type="match status" value="1"/>
</dbReference>
<reference evidence="15 16" key="1">
    <citation type="submission" date="2019-03" db="EMBL/GenBank/DDBJ databases">
        <title>Genomic Encyclopedia of Type Strains, Phase IV (KMG-IV): sequencing the most valuable type-strain genomes for metagenomic binning, comparative biology and taxonomic classification.</title>
        <authorList>
            <person name="Goeker M."/>
        </authorList>
    </citation>
    <scope>NUCLEOTIDE SEQUENCE [LARGE SCALE GENOMIC DNA]</scope>
    <source>
        <strain evidence="15 16">DSM 17974</strain>
    </source>
</reference>
<comment type="function">
    <text evidence="10">Involved in the degradation of L-arabinose. Catalyzes the interconversion of L-ribulose 5-phosphate (LRu5P) and D-xylulose 5-phosphate (D-Xu5P) via a retroaldol/aldol mechanism (carbon-carbon bond cleavage analogous to a class II aldolase reaction).</text>
</comment>
<feature type="domain" description="Class II aldolase/adducin N-terminal" evidence="14">
    <location>
        <begin position="7"/>
        <end position="197"/>
    </location>
</feature>
<evidence type="ECO:0000256" key="11">
    <source>
        <dbReference type="ARBA" id="ARBA00060520"/>
    </source>
</evidence>
<dbReference type="EC" id="5.1.3.4" evidence="4 13"/>
<sequence length="237" mass="26339">MLEDLKQAVLEANLALPKHELVTFTWGNVSGVSRNDSLMVIKPSGVPYEELAVEDMVVVDFDGNVVEGDLRPSSDTPTHLVLYKAFPEIGGIVHTHSPWATMWAQAAKPIPALGTTHADYFYGDIPCTRKLTKIEVEQAYELETGHVIVETFTELGLDPMAMPGVLVANHAPFCWGKDARDAVYHAVVLEIVAKMALNTVQLNEHWSAIDQFLLDKHYYRKHGANAYYGQNNRISAH</sequence>
<dbReference type="CDD" id="cd00398">
    <property type="entry name" value="Aldolase_II"/>
    <property type="match status" value="1"/>
</dbReference>
<accession>A0A4R8LTV2</accession>
<dbReference type="NCBIfam" id="NF009003">
    <property type="entry name" value="PRK12348.1"/>
    <property type="match status" value="1"/>
</dbReference>
<dbReference type="SMART" id="SM01007">
    <property type="entry name" value="Aldolase_II"/>
    <property type="match status" value="1"/>
</dbReference>
<comment type="catalytic activity">
    <reaction evidence="1">
        <text>L-ribulose 5-phosphate = D-xylulose 5-phosphate</text>
        <dbReference type="Rhea" id="RHEA:22368"/>
        <dbReference type="ChEBI" id="CHEBI:57737"/>
        <dbReference type="ChEBI" id="CHEBI:58226"/>
        <dbReference type="EC" id="5.1.3.4"/>
    </reaction>
</comment>
<dbReference type="GO" id="GO:0005829">
    <property type="term" value="C:cytosol"/>
    <property type="evidence" value="ECO:0007669"/>
    <property type="project" value="TreeGrafter"/>
</dbReference>
<dbReference type="InterPro" id="IPR050197">
    <property type="entry name" value="Aldolase_class_II_sugar_metab"/>
</dbReference>
<evidence type="ECO:0000256" key="6">
    <source>
        <dbReference type="ARBA" id="ARBA00022833"/>
    </source>
</evidence>
<dbReference type="RefSeq" id="WP_134158910.1">
    <property type="nucleotide sequence ID" value="NZ_BSUS01000001.1"/>
</dbReference>
<dbReference type="OrthoDB" id="9786287at2"/>
<comment type="cofactor">
    <cofactor evidence="2">
        <name>Zn(2+)</name>
        <dbReference type="ChEBI" id="CHEBI:29105"/>
    </cofactor>
</comment>
<keyword evidence="9" id="KW-0119">Carbohydrate metabolism</keyword>
<keyword evidence="6" id="KW-0862">Zinc</keyword>
<organism evidence="15 16">
    <name type="scientific">Alicyclobacillus sacchari</name>
    <dbReference type="NCBI Taxonomy" id="392010"/>
    <lineage>
        <taxon>Bacteria</taxon>
        <taxon>Bacillati</taxon>
        <taxon>Bacillota</taxon>
        <taxon>Bacilli</taxon>
        <taxon>Bacillales</taxon>
        <taxon>Alicyclobacillaceae</taxon>
        <taxon>Alicyclobacillus</taxon>
    </lineage>
</organism>
<evidence type="ECO:0000256" key="2">
    <source>
        <dbReference type="ARBA" id="ARBA00001947"/>
    </source>
</evidence>
<proteinExistence type="inferred from homology"/>
<name>A0A4R8LTV2_9BACL</name>
<evidence type="ECO:0000256" key="9">
    <source>
        <dbReference type="ARBA" id="ARBA00023277"/>
    </source>
</evidence>
<keyword evidence="16" id="KW-1185">Reference proteome</keyword>
<comment type="similarity">
    <text evidence="3">Belongs to the aldolase class II family. AraD/FucA subfamily.</text>
</comment>